<reference evidence="1" key="1">
    <citation type="submission" date="2022-04" db="EMBL/GenBank/DDBJ databases">
        <title>Genome of the entomopathogenic fungus Entomophthora muscae.</title>
        <authorList>
            <person name="Elya C."/>
            <person name="Lovett B.R."/>
            <person name="Lee E."/>
            <person name="Macias A.M."/>
            <person name="Hajek A.E."/>
            <person name="De Bivort B.L."/>
            <person name="Kasson M.T."/>
            <person name="De Fine Licht H.H."/>
            <person name="Stajich J.E."/>
        </authorList>
    </citation>
    <scope>NUCLEOTIDE SEQUENCE</scope>
    <source>
        <strain evidence="1">Berkeley</strain>
    </source>
</reference>
<organism evidence="1 2">
    <name type="scientific">Entomophthora muscae</name>
    <dbReference type="NCBI Taxonomy" id="34485"/>
    <lineage>
        <taxon>Eukaryota</taxon>
        <taxon>Fungi</taxon>
        <taxon>Fungi incertae sedis</taxon>
        <taxon>Zoopagomycota</taxon>
        <taxon>Entomophthoromycotina</taxon>
        <taxon>Entomophthoromycetes</taxon>
        <taxon>Entomophthorales</taxon>
        <taxon>Entomophthoraceae</taxon>
        <taxon>Entomophthora</taxon>
    </lineage>
</organism>
<gene>
    <name evidence="1" type="ORF">DSO57_1035206</name>
</gene>
<dbReference type="Proteomes" id="UP001165960">
    <property type="component" value="Unassembled WGS sequence"/>
</dbReference>
<accession>A0ACC2UKI9</accession>
<comment type="caution">
    <text evidence="1">The sequence shown here is derived from an EMBL/GenBank/DDBJ whole genome shotgun (WGS) entry which is preliminary data.</text>
</comment>
<name>A0ACC2UKI9_9FUNG</name>
<protein>
    <submittedName>
        <fullName evidence="1">Uncharacterized protein</fullName>
    </submittedName>
</protein>
<evidence type="ECO:0000313" key="2">
    <source>
        <dbReference type="Proteomes" id="UP001165960"/>
    </source>
</evidence>
<keyword evidence="2" id="KW-1185">Reference proteome</keyword>
<proteinExistence type="predicted"/>
<evidence type="ECO:0000313" key="1">
    <source>
        <dbReference type="EMBL" id="KAJ9087225.1"/>
    </source>
</evidence>
<sequence>MTVYSIVTALTGFQVANLEVRVLVYREENFLSKKNLLLREFLIKAIQSAPRGVPKIHITFTINFDGILNVTACNKETQSINNIIITGYRSWLSRDQIQKMIEDSKALNV</sequence>
<dbReference type="EMBL" id="QTSX02000306">
    <property type="protein sequence ID" value="KAJ9087225.1"/>
    <property type="molecule type" value="Genomic_DNA"/>
</dbReference>